<organism evidence="1 2">
    <name type="scientific">Rubroshorea leprosula</name>
    <dbReference type="NCBI Taxonomy" id="152421"/>
    <lineage>
        <taxon>Eukaryota</taxon>
        <taxon>Viridiplantae</taxon>
        <taxon>Streptophyta</taxon>
        <taxon>Embryophyta</taxon>
        <taxon>Tracheophyta</taxon>
        <taxon>Spermatophyta</taxon>
        <taxon>Magnoliopsida</taxon>
        <taxon>eudicotyledons</taxon>
        <taxon>Gunneridae</taxon>
        <taxon>Pentapetalae</taxon>
        <taxon>rosids</taxon>
        <taxon>malvids</taxon>
        <taxon>Malvales</taxon>
        <taxon>Dipterocarpaceae</taxon>
        <taxon>Rubroshorea</taxon>
    </lineage>
</organism>
<evidence type="ECO:0000313" key="2">
    <source>
        <dbReference type="Proteomes" id="UP001054252"/>
    </source>
</evidence>
<dbReference type="Proteomes" id="UP001054252">
    <property type="component" value="Unassembled WGS sequence"/>
</dbReference>
<evidence type="ECO:0008006" key="3">
    <source>
        <dbReference type="Google" id="ProtNLM"/>
    </source>
</evidence>
<accession>A0AAV5MLJ1</accession>
<proteinExistence type="predicted"/>
<comment type="caution">
    <text evidence="1">The sequence shown here is derived from an EMBL/GenBank/DDBJ whole genome shotgun (WGS) entry which is preliminary data.</text>
</comment>
<dbReference type="InterPro" id="IPR053772">
    <property type="entry name" value="At1g61320/At1g61330-like"/>
</dbReference>
<reference evidence="1 2" key="1">
    <citation type="journal article" date="2021" name="Commun. Biol.">
        <title>The genome of Shorea leprosula (Dipterocarpaceae) highlights the ecological relevance of drought in aseasonal tropical rainforests.</title>
        <authorList>
            <person name="Ng K.K.S."/>
            <person name="Kobayashi M.J."/>
            <person name="Fawcett J.A."/>
            <person name="Hatakeyama M."/>
            <person name="Paape T."/>
            <person name="Ng C.H."/>
            <person name="Ang C.C."/>
            <person name="Tnah L.H."/>
            <person name="Lee C.T."/>
            <person name="Nishiyama T."/>
            <person name="Sese J."/>
            <person name="O'Brien M.J."/>
            <person name="Copetti D."/>
            <person name="Mohd Noor M.I."/>
            <person name="Ong R.C."/>
            <person name="Putra M."/>
            <person name="Sireger I.Z."/>
            <person name="Indrioko S."/>
            <person name="Kosugi Y."/>
            <person name="Izuno A."/>
            <person name="Isagi Y."/>
            <person name="Lee S.L."/>
            <person name="Shimizu K.K."/>
        </authorList>
    </citation>
    <scope>NUCLEOTIDE SEQUENCE [LARGE SCALE GENOMIC DNA]</scope>
    <source>
        <strain evidence="1">214</strain>
    </source>
</reference>
<keyword evidence="2" id="KW-1185">Reference proteome</keyword>
<dbReference type="EMBL" id="BPVZ01000401">
    <property type="protein sequence ID" value="GKV50856.1"/>
    <property type="molecule type" value="Genomic_DNA"/>
</dbReference>
<dbReference type="AlphaFoldDB" id="A0AAV5MLJ1"/>
<evidence type="ECO:0000313" key="1">
    <source>
        <dbReference type="EMBL" id="GKV50856.1"/>
    </source>
</evidence>
<sequence>MANHFYFIGRNDPWIPTMEKSEDTLHHSQVINVMEDDQFERDMISKLPSSILGTILSFLSLRKAVRTILDADHSFGPHGWRVHQENLRFSLIFALGKNSSDLNSWIICATEKGIQELDLCLFERKYYAARDDDDYDDNDDLLIHYLDDWSTRPLCRLYDFPYHLLFGDGNAGEIENTPDRKPAFSNLKLLSIPSAFMPHLNLLCDFVQMPYILLLNNADYIDEVREIWWPSGYPKDYLKEVLIAGMHGYMSEIEIVVFLLNNAMALEKMVIDPCSRYYSGCGKLEALAACARWIGTRRWRVSNHLRVEVRPQVQLLIL</sequence>
<dbReference type="PANTHER" id="PTHR34145">
    <property type="entry name" value="OS02G0105600 PROTEIN"/>
    <property type="match status" value="1"/>
</dbReference>
<protein>
    <recommendedName>
        <fullName evidence="3">FBD domain-containing protein</fullName>
    </recommendedName>
</protein>
<gene>
    <name evidence="1" type="ORF">SLEP1_g57539</name>
</gene>
<name>A0AAV5MLJ1_9ROSI</name>